<dbReference type="Gene3D" id="3.10.105.10">
    <property type="entry name" value="Dipeptide-binding Protein, Domain 3"/>
    <property type="match status" value="1"/>
</dbReference>
<dbReference type="AlphaFoldDB" id="A0A6G3WY13"/>
<dbReference type="Gene3D" id="3.40.190.10">
    <property type="entry name" value="Periplasmic binding protein-like II"/>
    <property type="match status" value="1"/>
</dbReference>
<evidence type="ECO:0000313" key="1">
    <source>
        <dbReference type="EMBL" id="NEE10312.1"/>
    </source>
</evidence>
<comment type="caution">
    <text evidence="1">The sequence shown here is derived from an EMBL/GenBank/DDBJ whole genome shotgun (WGS) entry which is preliminary data.</text>
</comment>
<reference evidence="1" key="1">
    <citation type="submission" date="2020-01" db="EMBL/GenBank/DDBJ databases">
        <title>Insect and environment-associated Actinomycetes.</title>
        <authorList>
            <person name="Currrie C."/>
            <person name="Chevrette M."/>
            <person name="Carlson C."/>
            <person name="Stubbendieck R."/>
            <person name="Wendt-Pienkowski E."/>
        </authorList>
    </citation>
    <scope>NUCLEOTIDE SEQUENCE</scope>
    <source>
        <strain evidence="1">SID7499</strain>
    </source>
</reference>
<dbReference type="SUPFAM" id="SSF53850">
    <property type="entry name" value="Periplasmic binding protein-like II"/>
    <property type="match status" value="1"/>
</dbReference>
<dbReference type="EMBL" id="JAAGMN010002927">
    <property type="protein sequence ID" value="NEE10312.1"/>
    <property type="molecule type" value="Genomic_DNA"/>
</dbReference>
<organism evidence="1">
    <name type="scientific">Streptomyces sp. SID7499</name>
    <dbReference type="NCBI Taxonomy" id="2706086"/>
    <lineage>
        <taxon>Bacteria</taxon>
        <taxon>Bacillati</taxon>
        <taxon>Actinomycetota</taxon>
        <taxon>Actinomycetes</taxon>
        <taxon>Kitasatosporales</taxon>
        <taxon>Streptomycetaceae</taxon>
        <taxon>Streptomyces</taxon>
    </lineage>
</organism>
<sequence length="73" mass="8137">SNQEFDDLIDKANAESDKAKAVTTFQDAEKILVTEMPVIPLWYQNGSAGYSDRVDNVALNPFSVPVYEEITVK</sequence>
<protein>
    <submittedName>
        <fullName evidence="1">ABC transporter substrate-binding protein</fullName>
    </submittedName>
</protein>
<gene>
    <name evidence="1" type="ORF">G3M58_28160</name>
</gene>
<name>A0A6G3WY13_9ACTN</name>
<proteinExistence type="predicted"/>
<accession>A0A6G3WY13</accession>
<feature type="non-terminal residue" evidence="1">
    <location>
        <position position="1"/>
    </location>
</feature>